<keyword evidence="2" id="KW-0808">Transferase</keyword>
<dbReference type="OrthoDB" id="8326226at2"/>
<dbReference type="InterPro" id="IPR011104">
    <property type="entry name" value="Hpr_kin/Pase_C"/>
</dbReference>
<dbReference type="AlphaFoldDB" id="A0A418T2C6"/>
<gene>
    <name evidence="2" type="ORF">D3P04_06465</name>
</gene>
<organism evidence="2 3">
    <name type="scientific">Paracoccus onubensis</name>
    <dbReference type="NCBI Taxonomy" id="1675788"/>
    <lineage>
        <taxon>Bacteria</taxon>
        <taxon>Pseudomonadati</taxon>
        <taxon>Pseudomonadota</taxon>
        <taxon>Alphaproteobacteria</taxon>
        <taxon>Rhodobacterales</taxon>
        <taxon>Paracoccaceae</taxon>
        <taxon>Paracoccus</taxon>
    </lineage>
</organism>
<proteinExistence type="predicted"/>
<dbReference type="InterPro" id="IPR027417">
    <property type="entry name" value="P-loop_NTPase"/>
</dbReference>
<accession>A0A418T2C6</accession>
<keyword evidence="3" id="KW-1185">Reference proteome</keyword>
<dbReference type="Pfam" id="PF07475">
    <property type="entry name" value="Hpr_kinase_C"/>
    <property type="match status" value="1"/>
</dbReference>
<dbReference type="Proteomes" id="UP000284202">
    <property type="component" value="Unassembled WGS sequence"/>
</dbReference>
<name>A0A418T2C6_9RHOB</name>
<keyword evidence="2" id="KW-0418">Kinase</keyword>
<sequence length="142" mass="15203">MIRVGQIHGTTVALEGRGLLLLGPSGSGKSSLALQLLAVGARLVSDDRTDLRRDQDSIIASAPISLNGRIEARGIGILNADPAGPVRLVLVADLGKSEEMRLPPDRYHELLGLRLPLALGPYRPHLYAALRQYLIAGRADEL</sequence>
<protein>
    <submittedName>
        <fullName evidence="2">Serine kinase</fullName>
    </submittedName>
</protein>
<dbReference type="GO" id="GO:0006109">
    <property type="term" value="P:regulation of carbohydrate metabolic process"/>
    <property type="evidence" value="ECO:0007669"/>
    <property type="project" value="InterPro"/>
</dbReference>
<evidence type="ECO:0000259" key="1">
    <source>
        <dbReference type="Pfam" id="PF07475"/>
    </source>
</evidence>
<dbReference type="Gene3D" id="3.40.50.300">
    <property type="entry name" value="P-loop containing nucleotide triphosphate hydrolases"/>
    <property type="match status" value="1"/>
</dbReference>
<reference evidence="3" key="1">
    <citation type="submission" date="2018-09" db="EMBL/GenBank/DDBJ databases">
        <title>Acidovorax cavernicola nov. sp. isolated from Gruta de las Maravillas (Aracena, Spain).</title>
        <authorList>
            <person name="Jurado V."/>
            <person name="Gutierrez-Patricio S."/>
            <person name="Gonzalez-Pimentel J.L."/>
            <person name="Miller A.Z."/>
            <person name="Laiz L."/>
            <person name="Saiz-Jimenez C."/>
        </authorList>
    </citation>
    <scope>NUCLEOTIDE SEQUENCE [LARGE SCALE GENOMIC DNA]</scope>
    <source>
        <strain evidence="3">1011MAR3C25</strain>
    </source>
</reference>
<dbReference type="SUPFAM" id="SSF53795">
    <property type="entry name" value="PEP carboxykinase-like"/>
    <property type="match status" value="1"/>
</dbReference>
<evidence type="ECO:0000313" key="2">
    <source>
        <dbReference type="EMBL" id="RJE87372.1"/>
    </source>
</evidence>
<dbReference type="GO" id="GO:0005524">
    <property type="term" value="F:ATP binding"/>
    <property type="evidence" value="ECO:0007669"/>
    <property type="project" value="InterPro"/>
</dbReference>
<dbReference type="EMBL" id="QZCG01000003">
    <property type="protein sequence ID" value="RJE87372.1"/>
    <property type="molecule type" value="Genomic_DNA"/>
</dbReference>
<feature type="domain" description="HPr kinase/phosphorylase C-terminal" evidence="1">
    <location>
        <begin position="6"/>
        <end position="80"/>
    </location>
</feature>
<dbReference type="GO" id="GO:0000155">
    <property type="term" value="F:phosphorelay sensor kinase activity"/>
    <property type="evidence" value="ECO:0007669"/>
    <property type="project" value="InterPro"/>
</dbReference>
<dbReference type="RefSeq" id="WP_119747060.1">
    <property type="nucleotide sequence ID" value="NZ_QZCG01000003.1"/>
</dbReference>
<evidence type="ECO:0000313" key="3">
    <source>
        <dbReference type="Proteomes" id="UP000284202"/>
    </source>
</evidence>
<comment type="caution">
    <text evidence="2">The sequence shown here is derived from an EMBL/GenBank/DDBJ whole genome shotgun (WGS) entry which is preliminary data.</text>
</comment>